<comment type="caution">
    <text evidence="2">The sequence shown here is derived from an EMBL/GenBank/DDBJ whole genome shotgun (WGS) entry which is preliminary data.</text>
</comment>
<evidence type="ECO:0000259" key="1">
    <source>
        <dbReference type="SMART" id="SM00760"/>
    </source>
</evidence>
<dbReference type="GO" id="GO:0005524">
    <property type="term" value="F:ATP binding"/>
    <property type="evidence" value="ECO:0007669"/>
    <property type="project" value="InterPro"/>
</dbReference>
<dbReference type="Gene3D" id="1.10.1750.10">
    <property type="match status" value="1"/>
</dbReference>
<dbReference type="GO" id="GO:0043565">
    <property type="term" value="F:sequence-specific DNA binding"/>
    <property type="evidence" value="ECO:0007669"/>
    <property type="project" value="InterPro"/>
</dbReference>
<organism evidence="2 3">
    <name type="scientific">Chitinophaga dinghuensis</name>
    <dbReference type="NCBI Taxonomy" id="1539050"/>
    <lineage>
        <taxon>Bacteria</taxon>
        <taxon>Pseudomonadati</taxon>
        <taxon>Bacteroidota</taxon>
        <taxon>Chitinophagia</taxon>
        <taxon>Chitinophagales</taxon>
        <taxon>Chitinophagaceae</taxon>
        <taxon>Chitinophaga</taxon>
    </lineage>
</organism>
<dbReference type="AlphaFoldDB" id="A0A327VNW4"/>
<dbReference type="InterPro" id="IPR013159">
    <property type="entry name" value="DnaA_C"/>
</dbReference>
<dbReference type="EMBL" id="QLMA01000009">
    <property type="protein sequence ID" value="RAJ75523.1"/>
    <property type="molecule type" value="Genomic_DNA"/>
</dbReference>
<name>A0A327VNW4_9BACT</name>
<proteinExistence type="predicted"/>
<dbReference type="InterPro" id="IPR010921">
    <property type="entry name" value="Trp_repressor/repl_initiator"/>
</dbReference>
<dbReference type="SMART" id="SM00760">
    <property type="entry name" value="Bac_DnaA_C"/>
    <property type="match status" value="1"/>
</dbReference>
<sequence>MRKKIIFPCSRYPRLSEELMTRICSALQLRIEVLISGRNSKEVACARQVICHLFCSFSDLSFGQIGTLIGRSRPAVYYNNSEAIKHLQTKDQLFVNYWLKSIRIILKSMDELPLEMFEKKQYIRCK</sequence>
<gene>
    <name evidence="2" type="ORF">CLV59_109137</name>
</gene>
<protein>
    <submittedName>
        <fullName evidence="2">DnaA-like protein</fullName>
    </submittedName>
</protein>
<dbReference type="GO" id="GO:0006275">
    <property type="term" value="P:regulation of DNA replication"/>
    <property type="evidence" value="ECO:0007669"/>
    <property type="project" value="InterPro"/>
</dbReference>
<dbReference type="Proteomes" id="UP000249819">
    <property type="component" value="Unassembled WGS sequence"/>
</dbReference>
<dbReference type="OrthoDB" id="9915997at2"/>
<accession>A0A327VNW4</accession>
<dbReference type="RefSeq" id="WP_111594680.1">
    <property type="nucleotide sequence ID" value="NZ_QLMA01000009.1"/>
</dbReference>
<evidence type="ECO:0000313" key="2">
    <source>
        <dbReference type="EMBL" id="RAJ75523.1"/>
    </source>
</evidence>
<dbReference type="GO" id="GO:0006270">
    <property type="term" value="P:DNA replication initiation"/>
    <property type="evidence" value="ECO:0007669"/>
    <property type="project" value="InterPro"/>
</dbReference>
<evidence type="ECO:0000313" key="3">
    <source>
        <dbReference type="Proteomes" id="UP000249819"/>
    </source>
</evidence>
<dbReference type="SUPFAM" id="SSF48295">
    <property type="entry name" value="TrpR-like"/>
    <property type="match status" value="1"/>
</dbReference>
<feature type="domain" description="Chromosomal replication initiator DnaA C-terminal" evidence="1">
    <location>
        <begin position="15"/>
        <end position="83"/>
    </location>
</feature>
<keyword evidence="3" id="KW-1185">Reference proteome</keyword>
<reference evidence="2 3" key="1">
    <citation type="submission" date="2018-06" db="EMBL/GenBank/DDBJ databases">
        <title>Genomic Encyclopedia of Archaeal and Bacterial Type Strains, Phase II (KMG-II): from individual species to whole genera.</title>
        <authorList>
            <person name="Goeker M."/>
        </authorList>
    </citation>
    <scope>NUCLEOTIDE SEQUENCE [LARGE SCALE GENOMIC DNA]</scope>
    <source>
        <strain evidence="2 3">DSM 29821</strain>
    </source>
</reference>